<evidence type="ECO:0000313" key="3">
    <source>
        <dbReference type="Proteomes" id="UP000295733"/>
    </source>
</evidence>
<dbReference type="Gene3D" id="3.40.1570.10">
    <property type="entry name" value="HemS/ChuS/ChuX like domains"/>
    <property type="match status" value="2"/>
</dbReference>
<dbReference type="SUPFAM" id="SSF144064">
    <property type="entry name" value="Heme iron utilization protein-like"/>
    <property type="match status" value="1"/>
</dbReference>
<feature type="domain" description="Haemin-degrading HemS/ChuX" evidence="1">
    <location>
        <begin position="208"/>
        <end position="340"/>
    </location>
</feature>
<protein>
    <submittedName>
        <fullName evidence="2">Putative hemin transport protein</fullName>
    </submittedName>
</protein>
<dbReference type="EMBL" id="SLXL01000004">
    <property type="protein sequence ID" value="TCP23097.1"/>
    <property type="molecule type" value="Genomic_DNA"/>
</dbReference>
<evidence type="ECO:0000259" key="1">
    <source>
        <dbReference type="Pfam" id="PF05171"/>
    </source>
</evidence>
<dbReference type="Proteomes" id="UP000295733">
    <property type="component" value="Unassembled WGS sequence"/>
</dbReference>
<comment type="caution">
    <text evidence="2">The sequence shown here is derived from an EMBL/GenBank/DDBJ whole genome shotgun (WGS) entry which is preliminary data.</text>
</comment>
<dbReference type="GO" id="GO:0006826">
    <property type="term" value="P:iron ion transport"/>
    <property type="evidence" value="ECO:0007669"/>
    <property type="project" value="InterPro"/>
</dbReference>
<feature type="domain" description="Haemin-degrading HemS/ChuX" evidence="1">
    <location>
        <begin position="32"/>
        <end position="157"/>
    </location>
</feature>
<organism evidence="2 3">
    <name type="scientific">Rhodovulum adriaticum</name>
    <name type="common">Rhodopseudomonas adriatica</name>
    <dbReference type="NCBI Taxonomy" id="35804"/>
    <lineage>
        <taxon>Bacteria</taxon>
        <taxon>Pseudomonadati</taxon>
        <taxon>Pseudomonadota</taxon>
        <taxon>Alphaproteobacteria</taxon>
        <taxon>Rhodobacterales</taxon>
        <taxon>Paracoccaceae</taxon>
        <taxon>Rhodovulum</taxon>
    </lineage>
</organism>
<sequence>MQDASALTPDRIREIRQQKSTMRSRDLADSLGIAEAMVVAAEIGHGVTQIDATPDALMPLIPAMGEVMALTRNENAVIEKTGPVTGYTPDTATVQGQGFELRLTPRHWIHGFAVEEQKGKHLRRSIQVYDAAGDAVHKIYIGEDATDADWAGLVDSLRTEDQGRVLPLTPRHPVAPPHADPDQREALRAAWDRLGGRSTFQGMLQDLGMSRLAAYRAAGAPHARPLSTDCIGTLLDGLADRALPFTLLVGNPGCTEIHTGPAETIKPTGPWQNILDPAFNLHLRADRVAELWAVTKPGQHGPALSVEAFDAGGELIAQFFGLRGGGAENAAQWADLVDSLPAA</sequence>
<dbReference type="RefSeq" id="WP_132601997.1">
    <property type="nucleotide sequence ID" value="NZ_NRRP01000002.1"/>
</dbReference>
<proteinExistence type="predicted"/>
<evidence type="ECO:0000313" key="2">
    <source>
        <dbReference type="EMBL" id="TCP23097.1"/>
    </source>
</evidence>
<dbReference type="InterPro" id="IPR007845">
    <property type="entry name" value="HemS/ChuX_dom"/>
</dbReference>
<accession>A0A4R2NN67</accession>
<dbReference type="CDD" id="cd16830">
    <property type="entry name" value="HemS-like_N"/>
    <property type="match status" value="1"/>
</dbReference>
<reference evidence="2 3" key="1">
    <citation type="submission" date="2019-03" db="EMBL/GenBank/DDBJ databases">
        <title>Genomic Encyclopedia of Type Strains, Phase IV (KMG-IV): sequencing the most valuable type-strain genomes for metagenomic binning, comparative biology and taxonomic classification.</title>
        <authorList>
            <person name="Goeker M."/>
        </authorList>
    </citation>
    <scope>NUCLEOTIDE SEQUENCE [LARGE SCALE GENOMIC DNA]</scope>
    <source>
        <strain evidence="2 3">DSM 2781</strain>
    </source>
</reference>
<dbReference type="AlphaFoldDB" id="A0A4R2NN67"/>
<dbReference type="Pfam" id="PF05171">
    <property type="entry name" value="HemS"/>
    <property type="match status" value="2"/>
</dbReference>
<dbReference type="CDD" id="cd16831">
    <property type="entry name" value="HemS-like_C"/>
    <property type="match status" value="1"/>
</dbReference>
<dbReference type="OrthoDB" id="316630at2"/>
<keyword evidence="3" id="KW-1185">Reference proteome</keyword>
<gene>
    <name evidence="2" type="ORF">EV656_10468</name>
</gene>
<dbReference type="InterPro" id="IPR053733">
    <property type="entry name" value="Heme_Transport_Util_sf"/>
</dbReference>
<name>A0A4R2NN67_RHOAD</name>